<dbReference type="EMBL" id="OVEO01000019">
    <property type="protein sequence ID" value="SPR01919.1"/>
    <property type="molecule type" value="Genomic_DNA"/>
</dbReference>
<dbReference type="CDD" id="cd20261">
    <property type="entry name" value="Complex1_LYR_LYRM1"/>
    <property type="match status" value="1"/>
</dbReference>
<dbReference type="InterPro" id="IPR008011">
    <property type="entry name" value="Complex1_LYR_dom"/>
</dbReference>
<dbReference type="GO" id="GO:0005739">
    <property type="term" value="C:mitochondrion"/>
    <property type="evidence" value="ECO:0007669"/>
    <property type="project" value="TreeGrafter"/>
</dbReference>
<protein>
    <recommendedName>
        <fullName evidence="3">Complex 1 LYR protein domain-containing protein</fullName>
    </recommendedName>
</protein>
<accession>A0A3P3YPC2</accession>
<geneLocation type="mitochondrion" evidence="4"/>
<sequence length="111" mass="12681">MTRAALNLYRRILRASRRFGPDEGRTIRDEARSLFEKNAALTDAQEIDAKLFEGNTRVDLALHYGIASPRLYNVTRGTMPSSRKHHQGMRPQPVPAYMDSYYDADTSPNPR</sequence>
<evidence type="ECO:0000256" key="2">
    <source>
        <dbReference type="SAM" id="MobiDB-lite"/>
    </source>
</evidence>
<organism evidence="4 5">
    <name type="scientific">Plasmodiophora brassicae</name>
    <name type="common">Clubroot disease agent</name>
    <dbReference type="NCBI Taxonomy" id="37360"/>
    <lineage>
        <taxon>Eukaryota</taxon>
        <taxon>Sar</taxon>
        <taxon>Rhizaria</taxon>
        <taxon>Endomyxa</taxon>
        <taxon>Phytomyxea</taxon>
        <taxon>Plasmodiophorida</taxon>
        <taxon>Plasmodiophoridae</taxon>
        <taxon>Plasmodiophora</taxon>
    </lineage>
</organism>
<evidence type="ECO:0000313" key="4">
    <source>
        <dbReference type="EMBL" id="SPR01919.1"/>
    </source>
</evidence>
<feature type="region of interest" description="Disordered" evidence="2">
    <location>
        <begin position="77"/>
        <end position="111"/>
    </location>
</feature>
<evidence type="ECO:0000313" key="5">
    <source>
        <dbReference type="Proteomes" id="UP000290189"/>
    </source>
</evidence>
<proteinExistence type="inferred from homology"/>
<comment type="similarity">
    <text evidence="1">Belongs to the complex I LYR family.</text>
</comment>
<evidence type="ECO:0000256" key="1">
    <source>
        <dbReference type="ARBA" id="ARBA00009508"/>
    </source>
</evidence>
<name>A0A3P3YPC2_PLABS</name>
<evidence type="ECO:0000259" key="3">
    <source>
        <dbReference type="Pfam" id="PF05347"/>
    </source>
</evidence>
<gene>
    <name evidence="4" type="ORF">PLBR_LOCUS9134</name>
</gene>
<dbReference type="InterPro" id="IPR040330">
    <property type="entry name" value="LYRM1"/>
</dbReference>
<feature type="domain" description="Complex 1 LYR protein" evidence="3">
    <location>
        <begin position="3"/>
        <end position="58"/>
    </location>
</feature>
<keyword evidence="4" id="KW-0496">Mitochondrion</keyword>
<dbReference type="AlphaFoldDB" id="A0A3P3YPC2"/>
<dbReference type="InterPro" id="IPR045294">
    <property type="entry name" value="Complex1_LYR_LYRM1"/>
</dbReference>
<dbReference type="Pfam" id="PF05347">
    <property type="entry name" value="Complex1_LYR"/>
    <property type="match status" value="1"/>
</dbReference>
<dbReference type="PANTHER" id="PTHR14273:SF0">
    <property type="entry name" value="LYR MOTIF-CONTAINING PROTEIN 1"/>
    <property type="match status" value="1"/>
</dbReference>
<dbReference type="PANTHER" id="PTHR14273">
    <property type="entry name" value="LYR MOTIF-CONTAINING PROTEIN 1"/>
    <property type="match status" value="1"/>
</dbReference>
<reference evidence="4 5" key="1">
    <citation type="submission" date="2018-03" db="EMBL/GenBank/DDBJ databases">
        <authorList>
            <person name="Fogelqvist J."/>
        </authorList>
    </citation>
    <scope>NUCLEOTIDE SEQUENCE [LARGE SCALE GENOMIC DNA]</scope>
</reference>
<dbReference type="Proteomes" id="UP000290189">
    <property type="component" value="Unassembled WGS sequence"/>
</dbReference>